<dbReference type="InterPro" id="IPR032710">
    <property type="entry name" value="NTF2-like_dom_sf"/>
</dbReference>
<organism evidence="2 3">
    <name type="scientific">Galbitalea soli</name>
    <dbReference type="NCBI Taxonomy" id="1268042"/>
    <lineage>
        <taxon>Bacteria</taxon>
        <taxon>Bacillati</taxon>
        <taxon>Actinomycetota</taxon>
        <taxon>Actinomycetes</taxon>
        <taxon>Micrococcales</taxon>
        <taxon>Microbacteriaceae</taxon>
        <taxon>Galbitalea</taxon>
    </lineage>
</organism>
<proteinExistence type="predicted"/>
<gene>
    <name evidence="2" type="ORF">G3T37_00305</name>
</gene>
<dbReference type="RefSeq" id="WP_163471398.1">
    <property type="nucleotide sequence ID" value="NZ_JAAGWZ010000001.1"/>
</dbReference>
<keyword evidence="3" id="KW-1185">Reference proteome</keyword>
<accession>A0A7C9PKF7</accession>
<dbReference type="Proteomes" id="UP000479756">
    <property type="component" value="Unassembled WGS sequence"/>
</dbReference>
<dbReference type="SUPFAM" id="SSF54427">
    <property type="entry name" value="NTF2-like"/>
    <property type="match status" value="1"/>
</dbReference>
<dbReference type="InterPro" id="IPR037401">
    <property type="entry name" value="SnoaL-like"/>
</dbReference>
<evidence type="ECO:0000259" key="1">
    <source>
        <dbReference type="Pfam" id="PF13474"/>
    </source>
</evidence>
<dbReference type="Gene3D" id="3.10.450.50">
    <property type="match status" value="1"/>
</dbReference>
<comment type="caution">
    <text evidence="2">The sequence shown here is derived from an EMBL/GenBank/DDBJ whole genome shotgun (WGS) entry which is preliminary data.</text>
</comment>
<protein>
    <submittedName>
        <fullName evidence="2">Nuclear transport factor 2 family protein</fullName>
    </submittedName>
</protein>
<name>A0A7C9PKF7_9MICO</name>
<dbReference type="EMBL" id="JAAGWZ010000001">
    <property type="protein sequence ID" value="NEM89794.1"/>
    <property type="molecule type" value="Genomic_DNA"/>
</dbReference>
<dbReference type="Pfam" id="PF13474">
    <property type="entry name" value="SnoaL_3"/>
    <property type="match status" value="1"/>
</dbReference>
<dbReference type="AlphaFoldDB" id="A0A7C9PKF7"/>
<evidence type="ECO:0000313" key="2">
    <source>
        <dbReference type="EMBL" id="NEM89794.1"/>
    </source>
</evidence>
<sequence>MSWISDHLGVRGPRRTVTTGALIVSTPQVLTAAEAIVARLGAGDIEAYFECFASDATFAHYAHSDQVLSRSQFLLRWRESMEAEGVRMLSARSSDRRAHIHGDFSVFSHLLRREIARGEQRETLTERESIVFARRGGRWMAVHSHVSPVHSTAGRSAR</sequence>
<feature type="domain" description="SnoaL-like" evidence="1">
    <location>
        <begin position="31"/>
        <end position="149"/>
    </location>
</feature>
<reference evidence="2 3" key="1">
    <citation type="journal article" date="2014" name="Int. J. Syst. Evol. Microbiol.">
        <title>Description of Galbitalea soli gen. nov., sp. nov., and Frondihabitans sucicola sp. nov.</title>
        <authorList>
            <person name="Kim S.J."/>
            <person name="Lim J.M."/>
            <person name="Ahn J.H."/>
            <person name="Weon H.Y."/>
            <person name="Hamada M."/>
            <person name="Suzuki K."/>
            <person name="Ahn T.Y."/>
            <person name="Kwon S.W."/>
        </authorList>
    </citation>
    <scope>NUCLEOTIDE SEQUENCE [LARGE SCALE GENOMIC DNA]</scope>
    <source>
        <strain evidence="2 3">NBRC 108727</strain>
    </source>
</reference>
<evidence type="ECO:0000313" key="3">
    <source>
        <dbReference type="Proteomes" id="UP000479756"/>
    </source>
</evidence>